<feature type="compositionally biased region" description="Low complexity" evidence="1">
    <location>
        <begin position="44"/>
        <end position="74"/>
    </location>
</feature>
<dbReference type="RefSeq" id="WP_083709575.1">
    <property type="nucleotide sequence ID" value="NZ_FTNT01000004.1"/>
</dbReference>
<protein>
    <recommendedName>
        <fullName evidence="5">Subtilisin inhibitor-like</fullName>
    </recommendedName>
</protein>
<evidence type="ECO:0000313" key="3">
    <source>
        <dbReference type="EMBL" id="SIR96169.1"/>
    </source>
</evidence>
<dbReference type="Proteomes" id="UP000186218">
    <property type="component" value="Unassembled WGS sequence"/>
</dbReference>
<organism evidence="3 4">
    <name type="scientific">Williamsia sterculiae</name>
    <dbReference type="NCBI Taxonomy" id="1344003"/>
    <lineage>
        <taxon>Bacteria</taxon>
        <taxon>Bacillati</taxon>
        <taxon>Actinomycetota</taxon>
        <taxon>Actinomycetes</taxon>
        <taxon>Mycobacteriales</taxon>
        <taxon>Nocardiaceae</taxon>
        <taxon>Williamsia</taxon>
    </lineage>
</organism>
<evidence type="ECO:0000256" key="1">
    <source>
        <dbReference type="SAM" id="MobiDB-lite"/>
    </source>
</evidence>
<evidence type="ECO:0008006" key="5">
    <source>
        <dbReference type="Google" id="ProtNLM"/>
    </source>
</evidence>
<keyword evidence="4" id="KW-1185">Reference proteome</keyword>
<feature type="region of interest" description="Disordered" evidence="1">
    <location>
        <begin position="44"/>
        <end position="112"/>
    </location>
</feature>
<evidence type="ECO:0000256" key="2">
    <source>
        <dbReference type="SAM" id="SignalP"/>
    </source>
</evidence>
<accession>A0A1N7F771</accession>
<evidence type="ECO:0000313" key="4">
    <source>
        <dbReference type="Proteomes" id="UP000186218"/>
    </source>
</evidence>
<name>A0A1N7F771_9NOCA</name>
<sequence>MRSHLSKTARTRSRSGRAPVLRSAAALAGCAAAVTLTVVACGDDTGGTSAQSAGSSTATVASSSGSSPESATSSDQPDPDARAVPGPTLPPATSVPPSKEAPNISGTRCGTANGPEGALRVVVLSGTSGCDVVMPVATEFGPKIALAKPATINGWECGPSETEGVLARCTKGDDAFGFLPE</sequence>
<proteinExistence type="predicted"/>
<feature type="chain" id="PRO_5039462999" description="Subtilisin inhibitor-like" evidence="2">
    <location>
        <begin position="41"/>
        <end position="181"/>
    </location>
</feature>
<dbReference type="AlphaFoldDB" id="A0A1N7F771"/>
<dbReference type="OrthoDB" id="4773865at2"/>
<dbReference type="EMBL" id="FTNT01000004">
    <property type="protein sequence ID" value="SIR96169.1"/>
    <property type="molecule type" value="Genomic_DNA"/>
</dbReference>
<gene>
    <name evidence="3" type="ORF">SAMN05445060_1888</name>
</gene>
<feature type="signal peptide" evidence="2">
    <location>
        <begin position="1"/>
        <end position="40"/>
    </location>
</feature>
<keyword evidence="2" id="KW-0732">Signal</keyword>
<dbReference type="STRING" id="1344003.SAMN05445060_1888"/>
<reference evidence="3 4" key="1">
    <citation type="submission" date="2017-01" db="EMBL/GenBank/DDBJ databases">
        <authorList>
            <person name="Mah S.A."/>
            <person name="Swanson W.J."/>
            <person name="Moy G.W."/>
            <person name="Vacquier V.D."/>
        </authorList>
    </citation>
    <scope>NUCLEOTIDE SEQUENCE [LARGE SCALE GENOMIC DNA]</scope>
    <source>
        <strain evidence="3 4">CPCC 203464</strain>
    </source>
</reference>